<evidence type="ECO:0000313" key="10">
    <source>
        <dbReference type="EMBL" id="KCW71578.1"/>
    </source>
</evidence>
<evidence type="ECO:0000256" key="2">
    <source>
        <dbReference type="ARBA" id="ARBA00005542"/>
    </source>
</evidence>
<evidence type="ECO:0000256" key="8">
    <source>
        <dbReference type="SAM" id="SignalP"/>
    </source>
</evidence>
<dbReference type="PROSITE" id="PS51257">
    <property type="entry name" value="PROKAR_LIPOPROTEIN"/>
    <property type="match status" value="1"/>
</dbReference>
<dbReference type="InParanoid" id="A0A059BZD2"/>
<dbReference type="eggNOG" id="ENOG502QQ7Q">
    <property type="taxonomic scope" value="Eukaryota"/>
</dbReference>
<feature type="transmembrane region" description="Helical" evidence="7">
    <location>
        <begin position="648"/>
        <end position="665"/>
    </location>
</feature>
<comment type="similarity">
    <text evidence="2">Belongs to the TMEM8 family.</text>
</comment>
<dbReference type="STRING" id="71139.A0A059BZD2"/>
<keyword evidence="3" id="KW-1003">Cell membrane</keyword>
<dbReference type="PANTHER" id="PTHR14319">
    <property type="entry name" value="FIVE-SPAN TRANSMEMBRANE PROTEIN M83"/>
    <property type="match status" value="1"/>
</dbReference>
<sequence length="827" mass="92090">MARRPIASPPPARVPAGLLLALISCMSAACRCCSASLDDDVNTFPVSSFSYPETRLRPYDVRYIRVDLPPWFSSLSITLESDVDLGIESIEQVPKGTLPMICFRDGSPPLPDVSSTSVNGLVLGSLSNQSVERIQGLQNVEQCYPMKKNITIRLTNEQISSGVWYFGLFNGVGPMRTQSKMIVRGPAYSFSANVSVEGCKASGMWGQNCNQTVDSLSCSPLESSNITGSIPHVSYNQTRRSVLSCNQTSCFRNGEVKVYTVDIMIMPEELSIIATNLSFSSALSSNTGSVGNISLLCFARYGRIASAALHDYAGTLDGEPLVIQSPRVGRWFITILSANLSKDQGGSKVSDMTVCYSLEVQIAECPLAKAGPNCMWEKYVLQTFLRMSVPFESYYLPVSDKMSSNSANFLLEPLTSNVSSGELNNTWTYTWTYFLLDIPHGAAGGNIHVRLLSDTKIKYEIYARFGGLPSLYSWDYYYANKTRSSDDSMLFKMYNSSEEKIDFYIIYAREGTWGFGLRHAISSSSKDQTTMSISLERCPRRCSYHGDCKYAYDASGLTTYSFCSCDRNHGGFDCSIEIVSHQGHVLQSIFLIASNAAAILPAYWALRQKAFAEWVLFTSSGISSGLYHACDVGTWCALSFSVLQFMDFWLSFMAVVSTFVYLTTINEVHKRTIHTAVAILTALLAITKATRSANIILVMAIGALGLLVGWLIELSTKYRLLSSSFGLCLNMLDRWRYIGQWLPNLVKRFFRRFRWGFLMAGFVALAMAGISWKLETSESYWIWHSLWHVTIYTSSFFFLCSKANPINGDDQRPLDANYELTRQNSPE</sequence>
<feature type="domain" description="EGF-like" evidence="9">
    <location>
        <begin position="563"/>
        <end position="574"/>
    </location>
</feature>
<keyword evidence="5 7" id="KW-1133">Transmembrane helix</keyword>
<protein>
    <recommendedName>
        <fullName evidence="9">EGF-like domain-containing protein</fullName>
    </recommendedName>
</protein>
<dbReference type="InterPro" id="IPR000742">
    <property type="entry name" value="EGF"/>
</dbReference>
<proteinExistence type="inferred from homology"/>
<evidence type="ECO:0000256" key="5">
    <source>
        <dbReference type="ARBA" id="ARBA00022989"/>
    </source>
</evidence>
<name>A0A059BZD2_EUCGR</name>
<keyword evidence="6 7" id="KW-0472">Membrane</keyword>
<dbReference type="KEGG" id="egr:104443425"/>
<evidence type="ECO:0000259" key="9">
    <source>
        <dbReference type="PROSITE" id="PS00022"/>
    </source>
</evidence>
<reference evidence="10" key="1">
    <citation type="submission" date="2013-07" db="EMBL/GenBank/DDBJ databases">
        <title>The genome of Eucalyptus grandis.</title>
        <authorList>
            <person name="Schmutz J."/>
            <person name="Hayes R."/>
            <person name="Myburg A."/>
            <person name="Tuskan G."/>
            <person name="Grattapaglia D."/>
            <person name="Rokhsar D.S."/>
        </authorList>
    </citation>
    <scope>NUCLEOTIDE SEQUENCE</scope>
    <source>
        <tissue evidence="10">Leaf extractions</tissue>
    </source>
</reference>
<feature type="transmembrane region" description="Helical" evidence="7">
    <location>
        <begin position="780"/>
        <end position="800"/>
    </location>
</feature>
<evidence type="ECO:0000256" key="4">
    <source>
        <dbReference type="ARBA" id="ARBA00022692"/>
    </source>
</evidence>
<dbReference type="OMA" id="FSLEWQV"/>
<dbReference type="FunCoup" id="A0A059BZD2">
    <property type="interactions" value="1381"/>
</dbReference>
<evidence type="ECO:0000256" key="7">
    <source>
        <dbReference type="SAM" id="Phobius"/>
    </source>
</evidence>
<evidence type="ECO:0000256" key="3">
    <source>
        <dbReference type="ARBA" id="ARBA00022475"/>
    </source>
</evidence>
<dbReference type="Pfam" id="PF12036">
    <property type="entry name" value="DUF3522"/>
    <property type="match status" value="1"/>
</dbReference>
<evidence type="ECO:0000256" key="6">
    <source>
        <dbReference type="ARBA" id="ARBA00023136"/>
    </source>
</evidence>
<feature type="transmembrane region" description="Helical" evidence="7">
    <location>
        <begin position="695"/>
        <end position="712"/>
    </location>
</feature>
<comment type="subcellular location">
    <subcellularLocation>
        <location evidence="1">Cell membrane</location>
        <topology evidence="1">Multi-pass membrane protein</topology>
    </subcellularLocation>
</comment>
<feature type="transmembrane region" description="Helical" evidence="7">
    <location>
        <begin position="755"/>
        <end position="774"/>
    </location>
</feature>
<dbReference type="Gramene" id="KCW71578">
    <property type="protein sequence ID" value="KCW71578"/>
    <property type="gene ID" value="EUGRSUZ_E00113"/>
</dbReference>
<dbReference type="AlphaFoldDB" id="A0A059BZD2"/>
<keyword evidence="8" id="KW-0732">Signal</keyword>
<keyword evidence="4 7" id="KW-0812">Transmembrane</keyword>
<dbReference type="EMBL" id="KK198757">
    <property type="protein sequence ID" value="KCW71578.1"/>
    <property type="molecule type" value="Genomic_DNA"/>
</dbReference>
<feature type="transmembrane region" description="Helical" evidence="7">
    <location>
        <begin position="672"/>
        <end position="689"/>
    </location>
</feature>
<dbReference type="OrthoDB" id="69646at2759"/>
<dbReference type="PROSITE" id="PS00022">
    <property type="entry name" value="EGF_1"/>
    <property type="match status" value="1"/>
</dbReference>
<feature type="chain" id="PRO_5001574761" description="EGF-like domain-containing protein" evidence="8">
    <location>
        <begin position="36"/>
        <end position="827"/>
    </location>
</feature>
<evidence type="ECO:0000256" key="1">
    <source>
        <dbReference type="ARBA" id="ARBA00004651"/>
    </source>
</evidence>
<gene>
    <name evidence="10" type="ORF">EUGRSUZ_E00113</name>
</gene>
<dbReference type="GO" id="GO:0005886">
    <property type="term" value="C:plasma membrane"/>
    <property type="evidence" value="ECO:0007669"/>
    <property type="project" value="UniProtKB-SubCell"/>
</dbReference>
<dbReference type="InterPro" id="IPR021910">
    <property type="entry name" value="NGX6/PGAP6/MYMK"/>
</dbReference>
<organism evidence="10">
    <name type="scientific">Eucalyptus grandis</name>
    <name type="common">Flooded gum</name>
    <dbReference type="NCBI Taxonomy" id="71139"/>
    <lineage>
        <taxon>Eukaryota</taxon>
        <taxon>Viridiplantae</taxon>
        <taxon>Streptophyta</taxon>
        <taxon>Embryophyta</taxon>
        <taxon>Tracheophyta</taxon>
        <taxon>Spermatophyta</taxon>
        <taxon>Magnoliopsida</taxon>
        <taxon>eudicotyledons</taxon>
        <taxon>Gunneridae</taxon>
        <taxon>Pentapetalae</taxon>
        <taxon>rosids</taxon>
        <taxon>malvids</taxon>
        <taxon>Myrtales</taxon>
        <taxon>Myrtaceae</taxon>
        <taxon>Myrtoideae</taxon>
        <taxon>Eucalypteae</taxon>
        <taxon>Eucalyptus</taxon>
    </lineage>
</organism>
<accession>A0A059BZD2</accession>
<feature type="signal peptide" evidence="8">
    <location>
        <begin position="1"/>
        <end position="35"/>
    </location>
</feature>
<dbReference type="PANTHER" id="PTHR14319:SF3">
    <property type="entry name" value="TRANSMEMBRANE PROTEIN-LIKE PROTEIN"/>
    <property type="match status" value="1"/>
</dbReference>